<keyword evidence="4" id="KW-1185">Reference proteome</keyword>
<evidence type="ECO:0000313" key="4">
    <source>
        <dbReference type="Proteomes" id="UP000270626"/>
    </source>
</evidence>
<dbReference type="EMBL" id="RBXP01000011">
    <property type="protein sequence ID" value="RKT60491.1"/>
    <property type="molecule type" value="Genomic_DNA"/>
</dbReference>
<name>A0A495WFM4_9RHOO</name>
<dbReference type="InterPro" id="IPR006860">
    <property type="entry name" value="FecR"/>
</dbReference>
<dbReference type="PANTHER" id="PTHR38731">
    <property type="entry name" value="LIPL45-RELATED LIPOPROTEIN-RELATED"/>
    <property type="match status" value="1"/>
</dbReference>
<feature type="signal peptide" evidence="1">
    <location>
        <begin position="1"/>
        <end position="23"/>
    </location>
</feature>
<sequence length="152" mass="15639">MIKSQRAPALLLAGMAFCLGAQAAELAGMVKTSSGQAVIERGSERLPASIGSQVFVDDKLRTGSDGAVGVTLRDNTLLSAGPNSLIVVDKFAFDSSTLAGRMSVGVRKGTLSVATGKIAKQSPESVDFHTPTSVLGVRGTEFVVEVSGGRDE</sequence>
<accession>A0A495WFM4</accession>
<evidence type="ECO:0000256" key="1">
    <source>
        <dbReference type="SAM" id="SignalP"/>
    </source>
</evidence>
<evidence type="ECO:0000259" key="2">
    <source>
        <dbReference type="Pfam" id="PF04773"/>
    </source>
</evidence>
<evidence type="ECO:0000313" key="3">
    <source>
        <dbReference type="EMBL" id="RKT60491.1"/>
    </source>
</evidence>
<feature type="chain" id="PRO_5019774930" evidence="1">
    <location>
        <begin position="24"/>
        <end position="152"/>
    </location>
</feature>
<reference evidence="3 4" key="1">
    <citation type="submission" date="2018-10" db="EMBL/GenBank/DDBJ databases">
        <title>Genomic Encyclopedia of Type Strains, Phase IV (KMG-IV): sequencing the most valuable type-strain genomes for metagenomic binning, comparative biology and taxonomic classification.</title>
        <authorList>
            <person name="Goeker M."/>
        </authorList>
    </citation>
    <scope>NUCLEOTIDE SEQUENCE [LARGE SCALE GENOMIC DNA]</scope>
    <source>
        <strain evidence="3 4">DSM 23841</strain>
    </source>
</reference>
<keyword evidence="1" id="KW-0732">Signal</keyword>
<comment type="caution">
    <text evidence="3">The sequence shown here is derived from an EMBL/GenBank/DDBJ whole genome shotgun (WGS) entry which is preliminary data.</text>
</comment>
<dbReference type="Pfam" id="PF04773">
    <property type="entry name" value="FecR"/>
    <property type="match status" value="1"/>
</dbReference>
<organism evidence="3 4">
    <name type="scientific">Azonexus fungiphilus</name>
    <dbReference type="NCBI Taxonomy" id="146940"/>
    <lineage>
        <taxon>Bacteria</taxon>
        <taxon>Pseudomonadati</taxon>
        <taxon>Pseudomonadota</taxon>
        <taxon>Betaproteobacteria</taxon>
        <taxon>Rhodocyclales</taxon>
        <taxon>Azonexaceae</taxon>
        <taxon>Azonexus</taxon>
    </lineage>
</organism>
<dbReference type="AlphaFoldDB" id="A0A495WFM4"/>
<dbReference type="Proteomes" id="UP000270626">
    <property type="component" value="Unassembled WGS sequence"/>
</dbReference>
<feature type="domain" description="FecR protein" evidence="2">
    <location>
        <begin position="58"/>
        <end position="149"/>
    </location>
</feature>
<dbReference type="PANTHER" id="PTHR38731:SF1">
    <property type="entry name" value="FECR PROTEIN DOMAIN-CONTAINING PROTEIN"/>
    <property type="match status" value="1"/>
</dbReference>
<dbReference type="RefSeq" id="WP_245985586.1">
    <property type="nucleotide sequence ID" value="NZ_JAANMQ010000006.1"/>
</dbReference>
<proteinExistence type="predicted"/>
<protein>
    <submittedName>
        <fullName evidence="3">FecR family protein</fullName>
    </submittedName>
</protein>
<gene>
    <name evidence="3" type="ORF">DFR40_0625</name>
</gene>